<dbReference type="RefSeq" id="WP_189638783.1">
    <property type="nucleotide sequence ID" value="NZ_BMZF01000001.1"/>
</dbReference>
<evidence type="ECO:0000313" key="1">
    <source>
        <dbReference type="EMBL" id="GHA41835.1"/>
    </source>
</evidence>
<dbReference type="InterPro" id="IPR011227">
    <property type="entry name" value="UCP029730"/>
</dbReference>
<dbReference type="Gene3D" id="3.40.630.40">
    <property type="entry name" value="Zn-dependent exopeptidases"/>
    <property type="match status" value="1"/>
</dbReference>
<gene>
    <name evidence="1" type="ORF">GCM10008927_02830</name>
</gene>
<comment type="caution">
    <text evidence="1">The sequence shown here is derived from an EMBL/GenBank/DDBJ whole genome shotgun (WGS) entry which is preliminary data.</text>
</comment>
<dbReference type="EMBL" id="BMZF01000001">
    <property type="protein sequence ID" value="GHA41835.1"/>
    <property type="molecule type" value="Genomic_DNA"/>
</dbReference>
<protein>
    <submittedName>
        <fullName evidence="1">N-formylglutamate amidohydrolase</fullName>
    </submittedName>
</protein>
<sequence length="263" mass="28771">MGQRQHDHAHGETVNPVAVINPTGASRIVFVCEHASNAIPETYRGLGLSETDKTSHAAYDPGALGVLNSLVREFDAVGVYGTVSRLVYDCNRPPEAPSAMPAKSEKIVIPANETLSQDERDARTSAVYIPFRDTLSDAIAQKGEQGIVVTVHSFTPTYFDQPRRVEIGVIHDKDAQLAREFVKTLQNDGTYISELNEPYSRDDGVAHTLNLHGTQNGLQNAMIEVRNDLITNDADQEKMGAYLAQHLRETFATLGIDLNEATA</sequence>
<dbReference type="PIRSF" id="PIRSF029730">
    <property type="entry name" value="UCP029730"/>
    <property type="match status" value="1"/>
</dbReference>
<keyword evidence="2" id="KW-1185">Reference proteome</keyword>
<name>A0ABQ3CSW0_9RHOB</name>
<dbReference type="InterPro" id="IPR007709">
    <property type="entry name" value="N-FG_amidohydro"/>
</dbReference>
<dbReference type="Proteomes" id="UP000634455">
    <property type="component" value="Unassembled WGS sequence"/>
</dbReference>
<accession>A0ABQ3CSW0</accession>
<organism evidence="1 2">
    <name type="scientific">Paramylibacter ulvae</name>
    <dbReference type="NCBI Taxonomy" id="1651968"/>
    <lineage>
        <taxon>Bacteria</taxon>
        <taxon>Pseudomonadati</taxon>
        <taxon>Pseudomonadota</taxon>
        <taxon>Alphaproteobacteria</taxon>
        <taxon>Rhodobacterales</taxon>
        <taxon>Paracoccaceae</taxon>
        <taxon>Paramylibacter</taxon>
    </lineage>
</organism>
<dbReference type="SUPFAM" id="SSF53187">
    <property type="entry name" value="Zn-dependent exopeptidases"/>
    <property type="match status" value="1"/>
</dbReference>
<dbReference type="Pfam" id="PF05013">
    <property type="entry name" value="FGase"/>
    <property type="match status" value="1"/>
</dbReference>
<proteinExistence type="predicted"/>
<evidence type="ECO:0000313" key="2">
    <source>
        <dbReference type="Proteomes" id="UP000634455"/>
    </source>
</evidence>
<reference evidence="2" key="1">
    <citation type="journal article" date="2019" name="Int. J. Syst. Evol. Microbiol.">
        <title>The Global Catalogue of Microorganisms (GCM) 10K type strain sequencing project: providing services to taxonomists for standard genome sequencing and annotation.</title>
        <authorList>
            <consortium name="The Broad Institute Genomics Platform"/>
            <consortium name="The Broad Institute Genome Sequencing Center for Infectious Disease"/>
            <person name="Wu L."/>
            <person name="Ma J."/>
        </authorList>
    </citation>
    <scope>NUCLEOTIDE SEQUENCE [LARGE SCALE GENOMIC DNA]</scope>
    <source>
        <strain evidence="2">KCTC 32465</strain>
    </source>
</reference>